<reference evidence="2 3" key="1">
    <citation type="submission" date="2019-07" db="EMBL/GenBank/DDBJ databases">
        <title>Whole genome shotgun sequence of Frigoribacterium faeni NBRC 103066.</title>
        <authorList>
            <person name="Hosoyama A."/>
            <person name="Uohara A."/>
            <person name="Ohji S."/>
            <person name="Ichikawa N."/>
        </authorList>
    </citation>
    <scope>NUCLEOTIDE SEQUENCE [LARGE SCALE GENOMIC DNA]</scope>
    <source>
        <strain evidence="2 3">NBRC 103066</strain>
    </source>
</reference>
<protein>
    <recommendedName>
        <fullName evidence="1">AbiEi antitoxin C-terminal domain-containing protein</fullName>
    </recommendedName>
</protein>
<name>A0ABQ0UMD2_9MICO</name>
<proteinExistence type="predicted"/>
<keyword evidence="3" id="KW-1185">Reference proteome</keyword>
<dbReference type="Proteomes" id="UP000321154">
    <property type="component" value="Unassembled WGS sequence"/>
</dbReference>
<evidence type="ECO:0000313" key="3">
    <source>
        <dbReference type="Proteomes" id="UP000321154"/>
    </source>
</evidence>
<comment type="caution">
    <text evidence="2">The sequence shown here is derived from an EMBL/GenBank/DDBJ whole genome shotgun (WGS) entry which is preliminary data.</text>
</comment>
<accession>A0ABQ0UMD2</accession>
<dbReference type="Pfam" id="PF09407">
    <property type="entry name" value="AbiEi_1"/>
    <property type="match status" value="1"/>
</dbReference>
<feature type="domain" description="AbiEi antitoxin C-terminal" evidence="1">
    <location>
        <begin position="65"/>
        <end position="184"/>
    </location>
</feature>
<sequence>MTVGQAVSVHPSPLRLLTTADLPEVDLRAATLDGDLYAVGDAWAEIATVDDPRIRASSVTVLFERHVVAARDTAAWIWMASGTAPWRHHGIVPPDARHRDRTSRVAISEMVIADDEVVDLAGIRVTTPCRTALDIARSSTWTPLDERRVRHLIRAHAISAPQLRRLIDRHARLPNRVRAWARLRSVVDPLGP</sequence>
<evidence type="ECO:0000313" key="2">
    <source>
        <dbReference type="EMBL" id="GEK82458.1"/>
    </source>
</evidence>
<organism evidence="2 3">
    <name type="scientific">Frigoribacterium faeni</name>
    <dbReference type="NCBI Taxonomy" id="145483"/>
    <lineage>
        <taxon>Bacteria</taxon>
        <taxon>Bacillati</taxon>
        <taxon>Actinomycetota</taxon>
        <taxon>Actinomycetes</taxon>
        <taxon>Micrococcales</taxon>
        <taxon>Microbacteriaceae</taxon>
        <taxon>Frigoribacterium</taxon>
    </lineage>
</organism>
<dbReference type="InterPro" id="IPR018547">
    <property type="entry name" value="AbiEi_C"/>
</dbReference>
<dbReference type="EMBL" id="BJUV01000005">
    <property type="protein sequence ID" value="GEK82458.1"/>
    <property type="molecule type" value="Genomic_DNA"/>
</dbReference>
<evidence type="ECO:0000259" key="1">
    <source>
        <dbReference type="Pfam" id="PF09407"/>
    </source>
</evidence>
<gene>
    <name evidence="2" type="ORF">FFA01_07670</name>
</gene>